<dbReference type="InterPro" id="IPR003851">
    <property type="entry name" value="Znf_Dof"/>
</dbReference>
<organism evidence="12 13">
    <name type="scientific">Cuscuta europaea</name>
    <name type="common">European dodder</name>
    <dbReference type="NCBI Taxonomy" id="41803"/>
    <lineage>
        <taxon>Eukaryota</taxon>
        <taxon>Viridiplantae</taxon>
        <taxon>Streptophyta</taxon>
        <taxon>Embryophyta</taxon>
        <taxon>Tracheophyta</taxon>
        <taxon>Spermatophyta</taxon>
        <taxon>Magnoliopsida</taxon>
        <taxon>eudicotyledons</taxon>
        <taxon>Gunneridae</taxon>
        <taxon>Pentapetalae</taxon>
        <taxon>asterids</taxon>
        <taxon>lamiids</taxon>
        <taxon>Solanales</taxon>
        <taxon>Convolvulaceae</taxon>
        <taxon>Cuscuteae</taxon>
        <taxon>Cuscuta</taxon>
        <taxon>Cuscuta subgen. Cuscuta</taxon>
    </lineage>
</organism>
<evidence type="ECO:0000256" key="9">
    <source>
        <dbReference type="RuleBase" id="RU369094"/>
    </source>
</evidence>
<dbReference type="EMBL" id="CAMAPE010000048">
    <property type="protein sequence ID" value="CAH9106205.1"/>
    <property type="molecule type" value="Genomic_DNA"/>
</dbReference>
<dbReference type="PANTHER" id="PTHR31992">
    <property type="entry name" value="DOF ZINC FINGER PROTEIN DOF1.4-RELATED"/>
    <property type="match status" value="1"/>
</dbReference>
<evidence type="ECO:0000256" key="10">
    <source>
        <dbReference type="SAM" id="MobiDB-lite"/>
    </source>
</evidence>
<evidence type="ECO:0000313" key="12">
    <source>
        <dbReference type="EMBL" id="CAH9106205.1"/>
    </source>
</evidence>
<keyword evidence="7 8" id="KW-0539">Nucleus</keyword>
<evidence type="ECO:0000256" key="8">
    <source>
        <dbReference type="PROSITE-ProRule" id="PRU00071"/>
    </source>
</evidence>
<keyword evidence="1 9" id="KW-0479">Metal-binding</keyword>
<dbReference type="InterPro" id="IPR045174">
    <property type="entry name" value="Dof"/>
</dbReference>
<proteinExistence type="predicted"/>
<evidence type="ECO:0000256" key="4">
    <source>
        <dbReference type="ARBA" id="ARBA00023015"/>
    </source>
</evidence>
<evidence type="ECO:0000256" key="2">
    <source>
        <dbReference type="ARBA" id="ARBA00022771"/>
    </source>
</evidence>
<name>A0A9P0ZPR0_CUSEU</name>
<dbReference type="OrthoDB" id="1927254at2759"/>
<gene>
    <name evidence="12" type="ORF">CEURO_LOCUS17242</name>
</gene>
<comment type="caution">
    <text evidence="12">The sequence shown here is derived from an EMBL/GenBank/DDBJ whole genome shotgun (WGS) entry which is preliminary data.</text>
</comment>
<dbReference type="PROSITE" id="PS50884">
    <property type="entry name" value="ZF_DOF_2"/>
    <property type="match status" value="1"/>
</dbReference>
<dbReference type="Pfam" id="PF02701">
    <property type="entry name" value="Zn_ribbon_Dof"/>
    <property type="match status" value="1"/>
</dbReference>
<evidence type="ECO:0000256" key="3">
    <source>
        <dbReference type="ARBA" id="ARBA00022833"/>
    </source>
</evidence>
<dbReference type="GO" id="GO:0003677">
    <property type="term" value="F:DNA binding"/>
    <property type="evidence" value="ECO:0007669"/>
    <property type="project" value="UniProtKB-UniRule"/>
</dbReference>
<evidence type="ECO:0000256" key="6">
    <source>
        <dbReference type="ARBA" id="ARBA00023163"/>
    </source>
</evidence>
<dbReference type="PROSITE" id="PS01361">
    <property type="entry name" value="ZF_DOF_1"/>
    <property type="match status" value="1"/>
</dbReference>
<dbReference type="Proteomes" id="UP001152484">
    <property type="component" value="Unassembled WGS sequence"/>
</dbReference>
<dbReference type="PANTHER" id="PTHR31992:SF313">
    <property type="entry name" value="DOF ZINC FINGER PROTEIN DOF5.7"/>
    <property type="match status" value="1"/>
</dbReference>
<comment type="subcellular location">
    <subcellularLocation>
        <location evidence="8 9">Nucleus</location>
    </subcellularLocation>
</comment>
<feature type="region of interest" description="Disordered" evidence="10">
    <location>
        <begin position="322"/>
        <end position="367"/>
    </location>
</feature>
<dbReference type="GO" id="GO:0008270">
    <property type="term" value="F:zinc ion binding"/>
    <property type="evidence" value="ECO:0007669"/>
    <property type="project" value="UniProtKB-KW"/>
</dbReference>
<evidence type="ECO:0000313" key="13">
    <source>
        <dbReference type="Proteomes" id="UP001152484"/>
    </source>
</evidence>
<sequence length="367" mass="39401">MASSSQKGDHPENEGHRQSSGGRKAPHPPASRPHLEQAAAAAGAAAALKCPRCDSPNTKFCYYNNYSLSQPRHFCKTCRRYWTRGGALRSVPIGGGCRKNKKVVKPSLSRLSGGNSSSTAAFPSSVDMGRFKFLNSHLSTPAMDFQIGALSFAPVPALNLSPATGGGVFNYHFSASSSSPMINQSSASMIPACFNLDPPPPGITSSLLGFNFSFPCNVLKRDGENKTSAGGAGFQEMGANVNLASSIESLSSINQELHWKLQQQRFAMFYGGEKEKPQPMLFQNLENILRAPPPETAAEGGGGNLLETEWLLDTTASFEKFINPSGNSNENGNVNENENPTSNWNNNGFQAWSSSSTMNGHHTYNMP</sequence>
<reference evidence="12" key="1">
    <citation type="submission" date="2022-07" db="EMBL/GenBank/DDBJ databases">
        <authorList>
            <person name="Macas J."/>
            <person name="Novak P."/>
            <person name="Neumann P."/>
        </authorList>
    </citation>
    <scope>NUCLEOTIDE SEQUENCE</scope>
</reference>
<evidence type="ECO:0000256" key="1">
    <source>
        <dbReference type="ARBA" id="ARBA00022723"/>
    </source>
</evidence>
<feature type="domain" description="Dof-type" evidence="11">
    <location>
        <begin position="48"/>
        <end position="102"/>
    </location>
</feature>
<keyword evidence="6 9" id="KW-0804">Transcription</keyword>
<feature type="compositionally biased region" description="Low complexity" evidence="10">
    <location>
        <begin position="323"/>
        <end position="348"/>
    </location>
</feature>
<keyword evidence="3 9" id="KW-0862">Zinc</keyword>
<accession>A0A9P0ZPR0</accession>
<keyword evidence="13" id="KW-1185">Reference proteome</keyword>
<comment type="function">
    <text evidence="9">Transcription factor that binds specifically to a 5'-AA[AG]G-3' consensus core sequence.</text>
</comment>
<keyword evidence="5 8" id="KW-0238">DNA-binding</keyword>
<keyword evidence="4 9" id="KW-0805">Transcription regulation</keyword>
<evidence type="ECO:0000259" key="11">
    <source>
        <dbReference type="PROSITE" id="PS50884"/>
    </source>
</evidence>
<keyword evidence="2 8" id="KW-0863">Zinc-finger</keyword>
<evidence type="ECO:0000256" key="7">
    <source>
        <dbReference type="ARBA" id="ARBA00023242"/>
    </source>
</evidence>
<feature type="region of interest" description="Disordered" evidence="10">
    <location>
        <begin position="1"/>
        <end position="38"/>
    </location>
</feature>
<dbReference type="GO" id="GO:0005634">
    <property type="term" value="C:nucleus"/>
    <property type="evidence" value="ECO:0007669"/>
    <property type="project" value="UniProtKB-SubCell"/>
</dbReference>
<dbReference type="AlphaFoldDB" id="A0A9P0ZPR0"/>
<feature type="compositionally biased region" description="Polar residues" evidence="10">
    <location>
        <begin position="349"/>
        <end position="367"/>
    </location>
</feature>
<protein>
    <recommendedName>
        <fullName evidence="9">Dof zinc finger protein</fullName>
    </recommendedName>
</protein>
<dbReference type="GO" id="GO:0003700">
    <property type="term" value="F:DNA-binding transcription factor activity"/>
    <property type="evidence" value="ECO:0007669"/>
    <property type="project" value="UniProtKB-UniRule"/>
</dbReference>
<feature type="compositionally biased region" description="Basic and acidic residues" evidence="10">
    <location>
        <begin position="7"/>
        <end position="17"/>
    </location>
</feature>
<evidence type="ECO:0000256" key="5">
    <source>
        <dbReference type="ARBA" id="ARBA00023125"/>
    </source>
</evidence>